<dbReference type="STRING" id="134605.HMPREF3206_00882"/>
<dbReference type="PATRIC" id="fig|134605.3.peg.879"/>
<evidence type="ECO:0000259" key="8">
    <source>
        <dbReference type="PROSITE" id="PS51161"/>
    </source>
</evidence>
<evidence type="ECO:0000256" key="5">
    <source>
        <dbReference type="ARBA" id="ARBA00023125"/>
    </source>
</evidence>
<keyword evidence="6 7" id="KW-0804">Transcription</keyword>
<keyword evidence="1 7" id="KW-0678">Repressor</keyword>
<dbReference type="GO" id="GO:0003677">
    <property type="term" value="F:DNA binding"/>
    <property type="evidence" value="ECO:0007669"/>
    <property type="project" value="UniProtKB-KW"/>
</dbReference>
<keyword evidence="3 7" id="KW-0067">ATP-binding</keyword>
<gene>
    <name evidence="7" type="primary">nrdR</name>
    <name evidence="9" type="ORF">HMPREF3206_00882</name>
</gene>
<keyword evidence="5 7" id="KW-0238">DNA-binding</keyword>
<dbReference type="Pfam" id="PF22811">
    <property type="entry name" value="Zn_ribbon_NrdR"/>
    <property type="match status" value="1"/>
</dbReference>
<proteinExistence type="inferred from homology"/>
<comment type="similarity">
    <text evidence="7">Belongs to the NrdR family.</text>
</comment>
<evidence type="ECO:0000256" key="1">
    <source>
        <dbReference type="ARBA" id="ARBA00022491"/>
    </source>
</evidence>
<dbReference type="AlphaFoldDB" id="A0A133NEZ6"/>
<evidence type="ECO:0000313" key="10">
    <source>
        <dbReference type="Proteomes" id="UP000070617"/>
    </source>
</evidence>
<dbReference type="PANTHER" id="PTHR30455:SF2">
    <property type="entry name" value="TRANSCRIPTIONAL REPRESSOR NRDR"/>
    <property type="match status" value="1"/>
</dbReference>
<accession>A0A133NEZ6</accession>
<evidence type="ECO:0000256" key="2">
    <source>
        <dbReference type="ARBA" id="ARBA00022741"/>
    </source>
</evidence>
<evidence type="ECO:0000256" key="6">
    <source>
        <dbReference type="ARBA" id="ARBA00023163"/>
    </source>
</evidence>
<dbReference type="Proteomes" id="UP000070617">
    <property type="component" value="Unassembled WGS sequence"/>
</dbReference>
<dbReference type="PROSITE" id="PS51161">
    <property type="entry name" value="ATP_CONE"/>
    <property type="match status" value="1"/>
</dbReference>
<dbReference type="InterPro" id="IPR003796">
    <property type="entry name" value="RNR_NrdR-like"/>
</dbReference>
<keyword evidence="10" id="KW-1185">Reference proteome</keyword>
<evidence type="ECO:0000313" key="9">
    <source>
        <dbReference type="EMBL" id="KXA14862.1"/>
    </source>
</evidence>
<dbReference type="PANTHER" id="PTHR30455">
    <property type="entry name" value="TRANSCRIPTIONAL REPRESSOR NRDR"/>
    <property type="match status" value="1"/>
</dbReference>
<comment type="cofactor">
    <cofactor evidence="7">
        <name>Zn(2+)</name>
        <dbReference type="ChEBI" id="CHEBI:29105"/>
    </cofactor>
    <text evidence="7">Binds 1 zinc ion.</text>
</comment>
<dbReference type="RefSeq" id="WP_008801514.1">
    <property type="nucleotide sequence ID" value="NZ_KQ956532.1"/>
</dbReference>
<dbReference type="EMBL" id="LRPX01000037">
    <property type="protein sequence ID" value="KXA14862.1"/>
    <property type="molecule type" value="Genomic_DNA"/>
</dbReference>
<dbReference type="GO" id="GO:0008270">
    <property type="term" value="F:zinc ion binding"/>
    <property type="evidence" value="ECO:0007669"/>
    <property type="project" value="UniProtKB-UniRule"/>
</dbReference>
<keyword evidence="4 7" id="KW-0805">Transcription regulation</keyword>
<dbReference type="NCBIfam" id="TIGR00244">
    <property type="entry name" value="transcriptional regulator NrdR"/>
    <property type="match status" value="1"/>
</dbReference>
<evidence type="ECO:0000256" key="7">
    <source>
        <dbReference type="HAMAP-Rule" id="MF_00440"/>
    </source>
</evidence>
<dbReference type="InterPro" id="IPR005144">
    <property type="entry name" value="ATP-cone_dom"/>
</dbReference>
<sequence length="152" mass="18154">MRCPFCGSEDTKVVDSRSYLEGNSIKRRRECVVCQRRFSTFERVEEVPLFVIKKDQRRVPFNRDKVMRGLTFATVKRNIGREDLEKIVYEVEKNIQNTLKNEITTRDLGEMILEKLKKIDQVAYVRFASVYKEFDDVKSFVELIEEMEREKK</sequence>
<evidence type="ECO:0000256" key="4">
    <source>
        <dbReference type="ARBA" id="ARBA00023015"/>
    </source>
</evidence>
<reference evidence="10" key="1">
    <citation type="submission" date="2016-01" db="EMBL/GenBank/DDBJ databases">
        <authorList>
            <person name="Mitreva M."/>
            <person name="Pepin K.H."/>
            <person name="Mihindukulasuriya K.A."/>
            <person name="Fulton R."/>
            <person name="Fronick C."/>
            <person name="O'Laughlin M."/>
            <person name="Miner T."/>
            <person name="Herter B."/>
            <person name="Rosa B.A."/>
            <person name="Cordes M."/>
            <person name="Tomlinson C."/>
            <person name="Wollam A."/>
            <person name="Palsikar V.B."/>
            <person name="Mardis E.R."/>
            <person name="Wilson R.K."/>
        </authorList>
    </citation>
    <scope>NUCLEOTIDE SEQUENCE [LARGE SCALE GENOMIC DNA]</scope>
    <source>
        <strain evidence="10">CMW8396</strain>
    </source>
</reference>
<feature type="domain" description="ATP-cone" evidence="8">
    <location>
        <begin position="49"/>
        <end position="139"/>
    </location>
</feature>
<dbReference type="HAMAP" id="MF_00440">
    <property type="entry name" value="NrdR"/>
    <property type="match status" value="1"/>
</dbReference>
<keyword evidence="7" id="KW-0863">Zinc-finger</keyword>
<protein>
    <recommendedName>
        <fullName evidence="7">Transcriptional repressor NrdR</fullName>
    </recommendedName>
</protein>
<keyword evidence="7" id="KW-0862">Zinc</keyword>
<dbReference type="GO" id="GO:0045892">
    <property type="term" value="P:negative regulation of DNA-templated transcription"/>
    <property type="evidence" value="ECO:0007669"/>
    <property type="project" value="UniProtKB-UniRule"/>
</dbReference>
<dbReference type="Pfam" id="PF03477">
    <property type="entry name" value="ATP-cone"/>
    <property type="match status" value="1"/>
</dbReference>
<organism evidence="9 10">
    <name type="scientific">Fusobacterium equinum</name>
    <dbReference type="NCBI Taxonomy" id="134605"/>
    <lineage>
        <taxon>Bacteria</taxon>
        <taxon>Fusobacteriati</taxon>
        <taxon>Fusobacteriota</taxon>
        <taxon>Fusobacteriia</taxon>
        <taxon>Fusobacteriales</taxon>
        <taxon>Fusobacteriaceae</taxon>
        <taxon>Fusobacterium</taxon>
    </lineage>
</organism>
<dbReference type="InterPro" id="IPR055173">
    <property type="entry name" value="NrdR-like_N"/>
</dbReference>
<keyword evidence="2 7" id="KW-0547">Nucleotide-binding</keyword>
<dbReference type="GO" id="GO:0005524">
    <property type="term" value="F:ATP binding"/>
    <property type="evidence" value="ECO:0007669"/>
    <property type="project" value="UniProtKB-UniRule"/>
</dbReference>
<evidence type="ECO:0000256" key="3">
    <source>
        <dbReference type="ARBA" id="ARBA00022840"/>
    </source>
</evidence>
<feature type="zinc finger region" evidence="7">
    <location>
        <begin position="3"/>
        <end position="34"/>
    </location>
</feature>
<comment type="function">
    <text evidence="7">Negatively regulates transcription of bacterial ribonucleotide reductase nrd genes and operons by binding to NrdR-boxes.</text>
</comment>
<comment type="caution">
    <text evidence="9">The sequence shown here is derived from an EMBL/GenBank/DDBJ whole genome shotgun (WGS) entry which is preliminary data.</text>
</comment>
<keyword evidence="7" id="KW-0479">Metal-binding</keyword>
<name>A0A133NEZ6_9FUSO</name>